<dbReference type="InterPro" id="IPR005828">
    <property type="entry name" value="MFS_sugar_transport-like"/>
</dbReference>
<comment type="subcellular location">
    <subcellularLocation>
        <location evidence="1">Membrane</location>
        <topology evidence="1">Multi-pass membrane protein</topology>
    </subcellularLocation>
</comment>
<keyword evidence="4 6" id="KW-0472">Membrane</keyword>
<keyword evidence="3 6" id="KW-1133">Transmembrane helix</keyword>
<feature type="domain" description="Major facilitator superfamily (MFS) profile" evidence="7">
    <location>
        <begin position="112"/>
        <end position="547"/>
    </location>
</feature>
<gene>
    <name evidence="8" type="ORF">GNLVRS02_ARAD1D45606g</name>
</gene>
<feature type="transmembrane region" description="Helical" evidence="6">
    <location>
        <begin position="185"/>
        <end position="205"/>
    </location>
</feature>
<dbReference type="Gene3D" id="1.20.1250.20">
    <property type="entry name" value="MFS general substrate transporter like domains"/>
    <property type="match status" value="1"/>
</dbReference>
<evidence type="ECO:0000256" key="1">
    <source>
        <dbReference type="ARBA" id="ARBA00004141"/>
    </source>
</evidence>
<protein>
    <submittedName>
        <fullName evidence="8">ARAD1D45606p</fullName>
    </submittedName>
</protein>
<dbReference type="PANTHER" id="PTHR24064">
    <property type="entry name" value="SOLUTE CARRIER FAMILY 22 MEMBER"/>
    <property type="match status" value="1"/>
</dbReference>
<reference evidence="8" key="1">
    <citation type="submission" date="2014-02" db="EMBL/GenBank/DDBJ databases">
        <authorList>
            <person name="Genoscope - CEA"/>
        </authorList>
    </citation>
    <scope>NUCLEOTIDE SEQUENCE</scope>
    <source>
        <strain evidence="8">LS3</strain>
    </source>
</reference>
<dbReference type="SUPFAM" id="SSF103473">
    <property type="entry name" value="MFS general substrate transporter"/>
    <property type="match status" value="1"/>
</dbReference>
<proteinExistence type="predicted"/>
<dbReference type="InterPro" id="IPR020846">
    <property type="entry name" value="MFS_dom"/>
</dbReference>
<feature type="region of interest" description="Disordered" evidence="5">
    <location>
        <begin position="650"/>
        <end position="669"/>
    </location>
</feature>
<feature type="transmembrane region" description="Helical" evidence="6">
    <location>
        <begin position="397"/>
        <end position="419"/>
    </location>
</feature>
<dbReference type="GO" id="GO:0016020">
    <property type="term" value="C:membrane"/>
    <property type="evidence" value="ECO:0007669"/>
    <property type="project" value="UniProtKB-SubCell"/>
</dbReference>
<dbReference type="Pfam" id="PF00083">
    <property type="entry name" value="Sugar_tr"/>
    <property type="match status" value="1"/>
</dbReference>
<organism evidence="8">
    <name type="scientific">Blastobotrys adeninivorans</name>
    <name type="common">Yeast</name>
    <name type="synonym">Arxula adeninivorans</name>
    <dbReference type="NCBI Taxonomy" id="409370"/>
    <lineage>
        <taxon>Eukaryota</taxon>
        <taxon>Fungi</taxon>
        <taxon>Dikarya</taxon>
        <taxon>Ascomycota</taxon>
        <taxon>Saccharomycotina</taxon>
        <taxon>Dipodascomycetes</taxon>
        <taxon>Dipodascales</taxon>
        <taxon>Trichomonascaceae</taxon>
        <taxon>Blastobotrys</taxon>
    </lineage>
</organism>
<name>A0A060TD69_BLAAD</name>
<feature type="compositionally biased region" description="Basic and acidic residues" evidence="5">
    <location>
        <begin position="654"/>
        <end position="669"/>
    </location>
</feature>
<feature type="transmembrane region" description="Helical" evidence="6">
    <location>
        <begin position="357"/>
        <end position="377"/>
    </location>
</feature>
<reference evidence="8" key="2">
    <citation type="submission" date="2014-06" db="EMBL/GenBank/DDBJ databases">
        <title>The complete genome of Blastobotrys (Arxula) adeninivorans LS3 - a yeast of biotechnological interest.</title>
        <authorList>
            <person name="Kunze G."/>
            <person name="Gaillardin C."/>
            <person name="Czernicka M."/>
            <person name="Durrens P."/>
            <person name="Martin T."/>
            <person name="Boer E."/>
            <person name="Gabaldon T."/>
            <person name="Cruz J."/>
            <person name="Talla E."/>
            <person name="Marck C."/>
            <person name="Goffeau A."/>
            <person name="Barbe V."/>
            <person name="Baret P."/>
            <person name="Baronian K."/>
            <person name="Beier S."/>
            <person name="Bleykasten C."/>
            <person name="Bode R."/>
            <person name="Casaregola S."/>
            <person name="Despons L."/>
            <person name="Fairhead C."/>
            <person name="Giersberg M."/>
            <person name="Gierski P."/>
            <person name="Hahnel U."/>
            <person name="Hartmann A."/>
            <person name="Jankowska D."/>
            <person name="Jubin C."/>
            <person name="Jung P."/>
            <person name="Lafontaine I."/>
            <person name="Leh-Louis V."/>
            <person name="Lemaire M."/>
            <person name="Marcet-Houben M."/>
            <person name="Mascher M."/>
            <person name="Morel G."/>
            <person name="Richard G.-F."/>
            <person name="Riechen J."/>
            <person name="Sacerdot C."/>
            <person name="Sarkar A."/>
            <person name="Savel G."/>
            <person name="Schacherer J."/>
            <person name="Sherman D."/>
            <person name="Straub M.-L."/>
            <person name="Stein N."/>
            <person name="Thierry A."/>
            <person name="Trautwein-Schult A."/>
            <person name="Westhof E."/>
            <person name="Worch S."/>
            <person name="Dujon B."/>
            <person name="Souciet J.-L."/>
            <person name="Wincker P."/>
            <person name="Scholz U."/>
            <person name="Neuveglise N."/>
        </authorList>
    </citation>
    <scope>NUCLEOTIDE SEQUENCE</scope>
    <source>
        <strain evidence="8">LS3</strain>
    </source>
</reference>
<dbReference type="AlphaFoldDB" id="A0A060TD69"/>
<accession>A0A060TD69</accession>
<evidence type="ECO:0000256" key="5">
    <source>
        <dbReference type="SAM" id="MobiDB-lite"/>
    </source>
</evidence>
<evidence type="ECO:0000259" key="7">
    <source>
        <dbReference type="PROSITE" id="PS50850"/>
    </source>
</evidence>
<evidence type="ECO:0000256" key="6">
    <source>
        <dbReference type="SAM" id="Phobius"/>
    </source>
</evidence>
<evidence type="ECO:0000256" key="2">
    <source>
        <dbReference type="ARBA" id="ARBA00022692"/>
    </source>
</evidence>
<keyword evidence="2 6" id="KW-0812">Transmembrane</keyword>
<dbReference type="EMBL" id="HG937694">
    <property type="protein sequence ID" value="CDP38918.1"/>
    <property type="molecule type" value="Genomic_DNA"/>
</dbReference>
<evidence type="ECO:0000256" key="4">
    <source>
        <dbReference type="ARBA" id="ARBA00023136"/>
    </source>
</evidence>
<feature type="transmembrane region" description="Helical" evidence="6">
    <location>
        <begin position="525"/>
        <end position="543"/>
    </location>
</feature>
<dbReference type="PhylomeDB" id="A0A060TD69"/>
<dbReference type="PROSITE" id="PS50850">
    <property type="entry name" value="MFS"/>
    <property type="match status" value="1"/>
</dbReference>
<evidence type="ECO:0000313" key="8">
    <source>
        <dbReference type="EMBL" id="CDP38918.1"/>
    </source>
</evidence>
<evidence type="ECO:0000256" key="3">
    <source>
        <dbReference type="ARBA" id="ARBA00022989"/>
    </source>
</evidence>
<feature type="transmembrane region" description="Helical" evidence="6">
    <location>
        <begin position="302"/>
        <end position="321"/>
    </location>
</feature>
<feature type="transmembrane region" description="Helical" evidence="6">
    <location>
        <begin position="497"/>
        <end position="519"/>
    </location>
</feature>
<dbReference type="GO" id="GO:0022857">
    <property type="term" value="F:transmembrane transporter activity"/>
    <property type="evidence" value="ECO:0007669"/>
    <property type="project" value="InterPro"/>
</dbReference>
<dbReference type="InterPro" id="IPR036259">
    <property type="entry name" value="MFS_trans_sf"/>
</dbReference>
<sequence length="669" mass="76191">MPELGRRTSHGPIAAEIALPHGVQDYETVDGHMVENDNYMEPDPKHEKEIFSYILRPGDSYEQDKYWADMPLKDKVKFVTNVNNKEAKKELKKIGSMIKTDPLSPVSWFFSNSVLPGAGLGLEGYVLFSIGNVQPLFEAIWPQCWATYEVCSQTWVAAVKYLEICGIICGQICVGLIGDGIGRRFGLIQDAAIMLLGLIMLIAGWGTSLNGWVICYSWSLFVYGFGVGGEYPMTATSGMEKGTNSSIASTTNDRLHRGRKVTQAFLMQGWGQFINQVVLILLLLIFHHGSGNPPYSSVAVQWTYRVAFALPAVGTLWLVYYRTYKMPNTSSSLQAQKKKNKVTGYDVESLRLTFKYFGTRLLATTLCWYTNDVFFYGNKLFQGQFIQTLNPGNESVMVTWLYNLINVGVSLCGYYLASLTIDNKLYGRKKMLVFGFIMCFILFVIPAFKYDYYTTKENVTKFQAMYYLSSFFNQFGPNSVTFLVAAEVYPTPVRATAHGLSAACGQLGSLTAAVMYNYIDNKTKFMVVPWFALAGAIIGFVFLPDTTGLDLREQDRRFQFIREGRPEEYHGIAIHPQHLSLWERFRGIHKNYDPELDHKQRVDEMRVEWLEKQRAKYAEPDSQSEQDHDEYTHHVHDYFYRTSPMILPQQLNSSKDKLEKIDLPEKAME</sequence>
<feature type="transmembrane region" description="Helical" evidence="6">
    <location>
        <begin position="431"/>
        <end position="452"/>
    </location>
</feature>
<feature type="transmembrane region" description="Helical" evidence="6">
    <location>
        <begin position="264"/>
        <end position="286"/>
    </location>
</feature>